<feature type="region of interest" description="Disordered" evidence="1">
    <location>
        <begin position="1"/>
        <end position="35"/>
    </location>
</feature>
<feature type="compositionally biased region" description="Basic and acidic residues" evidence="1">
    <location>
        <begin position="1"/>
        <end position="16"/>
    </location>
</feature>
<dbReference type="PROSITE" id="PS50076">
    <property type="entry name" value="DNAJ_2"/>
    <property type="match status" value="1"/>
</dbReference>
<dbReference type="SMART" id="SM00271">
    <property type="entry name" value="DnaJ"/>
    <property type="match status" value="1"/>
</dbReference>
<accession>A0ABV3Z523</accession>
<evidence type="ECO:0000313" key="4">
    <source>
        <dbReference type="Proteomes" id="UP001560685"/>
    </source>
</evidence>
<evidence type="ECO:0000259" key="2">
    <source>
        <dbReference type="PROSITE" id="PS50076"/>
    </source>
</evidence>
<dbReference type="EMBL" id="JBEHZE010000001">
    <property type="protein sequence ID" value="MEX6633907.1"/>
    <property type="molecule type" value="Genomic_DNA"/>
</dbReference>
<dbReference type="Pfam" id="PF00226">
    <property type="entry name" value="DnaJ"/>
    <property type="match status" value="1"/>
</dbReference>
<protein>
    <submittedName>
        <fullName evidence="3">J domain-containing protein</fullName>
    </submittedName>
</protein>
<sequence length="211" mass="23686">MTQKEYKPRLGFDIRVKPPGRSKKPPAWSDPGDHSCAADDCEEKAACSLPKSPREPRERVWLCLAHARDHNRNWNYFDGLSDDEAAKVRQASQYGDRPTWSMGKNDRARAAANARGPADADDAFGLMAEEAKERAAERGHYRGGKKLTKMQVGAFDTMALQYNATGSEIRRRYAELVRRFHPDSNGGDRSAEQQLADVVKAHTILKKAQFL</sequence>
<name>A0ABV3Z523_9PROT</name>
<dbReference type="RefSeq" id="WP_369313905.1">
    <property type="nucleotide sequence ID" value="NZ_JBEHZE010000001.1"/>
</dbReference>
<evidence type="ECO:0000256" key="1">
    <source>
        <dbReference type="SAM" id="MobiDB-lite"/>
    </source>
</evidence>
<dbReference type="SUPFAM" id="SSF46565">
    <property type="entry name" value="Chaperone J-domain"/>
    <property type="match status" value="1"/>
</dbReference>
<dbReference type="PRINTS" id="PR00625">
    <property type="entry name" value="JDOMAIN"/>
</dbReference>
<keyword evidence="4" id="KW-1185">Reference proteome</keyword>
<dbReference type="InterPro" id="IPR036869">
    <property type="entry name" value="J_dom_sf"/>
</dbReference>
<comment type="caution">
    <text evidence="3">The sequence shown here is derived from an EMBL/GenBank/DDBJ whole genome shotgun (WGS) entry which is preliminary data.</text>
</comment>
<dbReference type="Gene3D" id="1.10.287.110">
    <property type="entry name" value="DnaJ domain"/>
    <property type="match status" value="1"/>
</dbReference>
<organism evidence="3 4">
    <name type="scientific">Hyphococcus lacteus</name>
    <dbReference type="NCBI Taxonomy" id="3143536"/>
    <lineage>
        <taxon>Bacteria</taxon>
        <taxon>Pseudomonadati</taxon>
        <taxon>Pseudomonadota</taxon>
        <taxon>Alphaproteobacteria</taxon>
        <taxon>Parvularculales</taxon>
        <taxon>Parvularculaceae</taxon>
        <taxon>Hyphococcus</taxon>
    </lineage>
</organism>
<reference evidence="3 4" key="1">
    <citation type="submission" date="2024-05" db="EMBL/GenBank/DDBJ databases">
        <title>Three bacterial strains, DH-69, EH-24, and ECK-19 isolated from coastal sediments.</title>
        <authorList>
            <person name="Ye Y.-Q."/>
            <person name="Du Z.-J."/>
        </authorList>
    </citation>
    <scope>NUCLEOTIDE SEQUENCE [LARGE SCALE GENOMIC DNA]</scope>
    <source>
        <strain evidence="3 4">ECK-19</strain>
    </source>
</reference>
<dbReference type="Proteomes" id="UP001560685">
    <property type="component" value="Unassembled WGS sequence"/>
</dbReference>
<dbReference type="InterPro" id="IPR001623">
    <property type="entry name" value="DnaJ_domain"/>
</dbReference>
<dbReference type="CDD" id="cd06257">
    <property type="entry name" value="DnaJ"/>
    <property type="match status" value="1"/>
</dbReference>
<gene>
    <name evidence="3" type="ORF">ABFZ84_10140</name>
</gene>
<evidence type="ECO:0000313" key="3">
    <source>
        <dbReference type="EMBL" id="MEX6633907.1"/>
    </source>
</evidence>
<feature type="domain" description="J" evidence="2">
    <location>
        <begin position="153"/>
        <end position="210"/>
    </location>
</feature>
<proteinExistence type="predicted"/>